<dbReference type="InterPro" id="IPR010611">
    <property type="entry name" value="3D_dom"/>
</dbReference>
<gene>
    <name evidence="4" type="ORF">GCM10010918_17290</name>
</gene>
<evidence type="ECO:0000313" key="4">
    <source>
        <dbReference type="EMBL" id="GGG63829.1"/>
    </source>
</evidence>
<dbReference type="CDD" id="cd14667">
    <property type="entry name" value="3D_containing_proteins"/>
    <property type="match status" value="1"/>
</dbReference>
<dbReference type="CDD" id="cd00118">
    <property type="entry name" value="LysM"/>
    <property type="match status" value="1"/>
</dbReference>
<dbReference type="InterPro" id="IPR051933">
    <property type="entry name" value="Resuscitation_pf_RpfB"/>
</dbReference>
<dbReference type="SMART" id="SM00257">
    <property type="entry name" value="LysM"/>
    <property type="match status" value="1"/>
</dbReference>
<feature type="domain" description="LysM" evidence="3">
    <location>
        <begin position="29"/>
        <end position="73"/>
    </location>
</feature>
<dbReference type="Gene3D" id="3.10.350.10">
    <property type="entry name" value="LysM domain"/>
    <property type="match status" value="1"/>
</dbReference>
<dbReference type="Pfam" id="PF06725">
    <property type="entry name" value="3D"/>
    <property type="match status" value="1"/>
</dbReference>
<dbReference type="SUPFAM" id="SSF50685">
    <property type="entry name" value="Barwin-like endoglucanases"/>
    <property type="match status" value="1"/>
</dbReference>
<dbReference type="SUPFAM" id="SSF54106">
    <property type="entry name" value="LysM domain"/>
    <property type="match status" value="1"/>
</dbReference>
<dbReference type="InterPro" id="IPR018392">
    <property type="entry name" value="LysM"/>
</dbReference>
<protein>
    <recommendedName>
        <fullName evidence="3">LysM domain-containing protein</fullName>
    </recommendedName>
</protein>
<dbReference type="GO" id="GO:0009254">
    <property type="term" value="P:peptidoglycan turnover"/>
    <property type="evidence" value="ECO:0007669"/>
    <property type="project" value="InterPro"/>
</dbReference>
<evidence type="ECO:0000313" key="5">
    <source>
        <dbReference type="Proteomes" id="UP000600247"/>
    </source>
</evidence>
<dbReference type="Proteomes" id="UP000600247">
    <property type="component" value="Unassembled WGS sequence"/>
</dbReference>
<proteinExistence type="predicted"/>
<dbReference type="PANTHER" id="PTHR39160">
    <property type="entry name" value="CELL WALL-BINDING PROTEIN YOCH"/>
    <property type="match status" value="1"/>
</dbReference>
<dbReference type="InterPro" id="IPR036779">
    <property type="entry name" value="LysM_dom_sf"/>
</dbReference>
<evidence type="ECO:0000256" key="1">
    <source>
        <dbReference type="ARBA" id="ARBA00022729"/>
    </source>
</evidence>
<dbReference type="GO" id="GO:0019867">
    <property type="term" value="C:outer membrane"/>
    <property type="evidence" value="ECO:0007669"/>
    <property type="project" value="InterPro"/>
</dbReference>
<dbReference type="GO" id="GO:0004553">
    <property type="term" value="F:hydrolase activity, hydrolyzing O-glycosyl compounds"/>
    <property type="evidence" value="ECO:0007669"/>
    <property type="project" value="InterPro"/>
</dbReference>
<dbReference type="RefSeq" id="WP_308421763.1">
    <property type="nucleotide sequence ID" value="NZ_BMHY01000002.1"/>
</dbReference>
<feature type="signal peptide" evidence="2">
    <location>
        <begin position="1"/>
        <end position="24"/>
    </location>
</feature>
<dbReference type="AlphaFoldDB" id="A0A917LXN0"/>
<name>A0A917LXN0_9BACL</name>
<comment type="caution">
    <text evidence="4">The sequence shown here is derived from an EMBL/GenBank/DDBJ whole genome shotgun (WGS) entry which is preliminary data.</text>
</comment>
<evidence type="ECO:0000256" key="2">
    <source>
        <dbReference type="SAM" id="SignalP"/>
    </source>
</evidence>
<dbReference type="Gene3D" id="2.40.40.10">
    <property type="entry name" value="RlpA-like domain"/>
    <property type="match status" value="1"/>
</dbReference>
<feature type="chain" id="PRO_5037736565" description="LysM domain-containing protein" evidence="2">
    <location>
        <begin position="25"/>
        <end position="215"/>
    </location>
</feature>
<accession>A0A917LXN0</accession>
<dbReference type="PROSITE" id="PS51782">
    <property type="entry name" value="LYSM"/>
    <property type="match status" value="1"/>
</dbReference>
<keyword evidence="1 2" id="KW-0732">Signal</keyword>
<dbReference type="EMBL" id="BMHY01000002">
    <property type="protein sequence ID" value="GGG63829.1"/>
    <property type="molecule type" value="Genomic_DNA"/>
</dbReference>
<dbReference type="PANTHER" id="PTHR39160:SF4">
    <property type="entry name" value="RESUSCITATION-PROMOTING FACTOR RPFB"/>
    <property type="match status" value="1"/>
</dbReference>
<dbReference type="InterPro" id="IPR036908">
    <property type="entry name" value="RlpA-like_sf"/>
</dbReference>
<sequence length="215" mass="22227">MKKSAITAAVLGLSLMLAAAPAHAATETSTHTIKEGDTLWKLSQQYKVNFEQLVKANAKLDPQNLAIGSKVVISAATEKKASKPSAKSEAASQSVKAQSVTASNGTVHAFSDKLQVKATAYSAAASENGKWGAVDYFGNPLKVGTIAVDPNLIPLGTKVYVTGYSHDGLPSGGMIATASDMGGAIKGNRIDIFVPGSSSQASTFGIQDVNVYILK</sequence>
<dbReference type="InterPro" id="IPR059180">
    <property type="entry name" value="3D_YorM"/>
</dbReference>
<reference evidence="4 5" key="1">
    <citation type="journal article" date="2014" name="Int. J. Syst. Evol. Microbiol.">
        <title>Complete genome sequence of Corynebacterium casei LMG S-19264T (=DSM 44701T), isolated from a smear-ripened cheese.</title>
        <authorList>
            <consortium name="US DOE Joint Genome Institute (JGI-PGF)"/>
            <person name="Walter F."/>
            <person name="Albersmeier A."/>
            <person name="Kalinowski J."/>
            <person name="Ruckert C."/>
        </authorList>
    </citation>
    <scope>NUCLEOTIDE SEQUENCE [LARGE SCALE GENOMIC DNA]</scope>
    <source>
        <strain evidence="4 5">CGMCC 1.15286</strain>
    </source>
</reference>
<keyword evidence="5" id="KW-1185">Reference proteome</keyword>
<evidence type="ECO:0000259" key="3">
    <source>
        <dbReference type="PROSITE" id="PS51782"/>
    </source>
</evidence>
<dbReference type="Pfam" id="PF01476">
    <property type="entry name" value="LysM"/>
    <property type="match status" value="1"/>
</dbReference>
<organism evidence="4 5">
    <name type="scientific">Paenibacillus radicis</name>
    <name type="common">ex Gao et al. 2016</name>
    <dbReference type="NCBI Taxonomy" id="1737354"/>
    <lineage>
        <taxon>Bacteria</taxon>
        <taxon>Bacillati</taxon>
        <taxon>Bacillota</taxon>
        <taxon>Bacilli</taxon>
        <taxon>Bacillales</taxon>
        <taxon>Paenibacillaceae</taxon>
        <taxon>Paenibacillus</taxon>
    </lineage>
</organism>